<dbReference type="PANTHER" id="PTHR37943">
    <property type="entry name" value="PROTEIN VES"/>
    <property type="match status" value="1"/>
</dbReference>
<dbReference type="InterPro" id="IPR011051">
    <property type="entry name" value="RmlC_Cupin_sf"/>
</dbReference>
<dbReference type="EMBL" id="CP081135">
    <property type="protein sequence ID" value="UEL47698.1"/>
    <property type="molecule type" value="Genomic_DNA"/>
</dbReference>
<dbReference type="AlphaFoldDB" id="A0AAX2ZEA5"/>
<proteinExistence type="predicted"/>
<dbReference type="SUPFAM" id="SSF51182">
    <property type="entry name" value="RmlC-like cupins"/>
    <property type="match status" value="1"/>
</dbReference>
<sequence>MSHIKVVKKEELSTSKWSGGRTTELYIYPENELYENRNFKFRISSAKVDLEESTFTKLPNIKRKIMILDGKLKLVHENHHEITLEKFDQDTFYAHWNTKSYGKVTDFNLMLNENTDGIIEHINLKDHINFQQNNKDKYENFTEVFYIVKGKIYISVDDESKLLKSGDVAIIKNSDKLNIKLENNDTFNSHIIRTKVYY</sequence>
<dbReference type="Pfam" id="PF05962">
    <property type="entry name" value="HutD"/>
    <property type="match status" value="1"/>
</dbReference>
<reference evidence="1 2" key="1">
    <citation type="journal article" date="2023" name="Int. J. Syst. Evol. Microbiol.">
        <title>Terrisporobacter hibernicus sp. nov., isolated from bovine faeces in Northern Ireland.</title>
        <authorList>
            <person name="Mitchell M."/>
            <person name="Nguyen S.V."/>
            <person name="Connor M."/>
            <person name="Fairley D.J."/>
            <person name="Donoghue O."/>
            <person name="Marshall H."/>
            <person name="Koolman L."/>
            <person name="McMullan G."/>
            <person name="Schaffer K.E."/>
            <person name="McGrath J.W."/>
            <person name="Fanning S."/>
        </authorList>
    </citation>
    <scope>NUCLEOTIDE SEQUENCE [LARGE SCALE GENOMIC DNA]</scope>
    <source>
        <strain evidence="1 2">MCA3</strain>
    </source>
</reference>
<dbReference type="PANTHER" id="PTHR37943:SF1">
    <property type="entry name" value="PROTEIN VES"/>
    <property type="match status" value="1"/>
</dbReference>
<dbReference type="RefSeq" id="WP_148556818.1">
    <property type="nucleotide sequence ID" value="NZ_CP081135.1"/>
</dbReference>
<accession>A0AAX2ZEA5</accession>
<dbReference type="Gene3D" id="2.60.120.10">
    <property type="entry name" value="Jelly Rolls"/>
    <property type="match status" value="2"/>
</dbReference>
<gene>
    <name evidence="1" type="ORF">JW646_19100</name>
</gene>
<evidence type="ECO:0000313" key="1">
    <source>
        <dbReference type="EMBL" id="UEL47698.1"/>
    </source>
</evidence>
<protein>
    <submittedName>
        <fullName evidence="1">HutD family protein</fullName>
    </submittedName>
</protein>
<dbReference type="InterPro" id="IPR014710">
    <property type="entry name" value="RmlC-like_jellyroll"/>
</dbReference>
<dbReference type="Proteomes" id="UP001198983">
    <property type="component" value="Chromosome"/>
</dbReference>
<keyword evidence="2" id="KW-1185">Reference proteome</keyword>
<name>A0AAX2ZEA5_9FIRM</name>
<dbReference type="KEGG" id="tem:JW646_19100"/>
<evidence type="ECO:0000313" key="2">
    <source>
        <dbReference type="Proteomes" id="UP001198983"/>
    </source>
</evidence>
<dbReference type="InterPro" id="IPR010282">
    <property type="entry name" value="Uncharacterised_HutD/Ves"/>
</dbReference>
<organism evidence="1 2">
    <name type="scientific">Terrisporobacter hibernicus</name>
    <dbReference type="NCBI Taxonomy" id="2813371"/>
    <lineage>
        <taxon>Bacteria</taxon>
        <taxon>Bacillati</taxon>
        <taxon>Bacillota</taxon>
        <taxon>Clostridia</taxon>
        <taxon>Peptostreptococcales</taxon>
        <taxon>Peptostreptococcaceae</taxon>
        <taxon>Terrisporobacter</taxon>
    </lineage>
</organism>